<evidence type="ECO:0000256" key="2">
    <source>
        <dbReference type="ARBA" id="ARBA00022448"/>
    </source>
</evidence>
<dbReference type="Pfam" id="PF00528">
    <property type="entry name" value="BPD_transp_1"/>
    <property type="match status" value="1"/>
</dbReference>
<feature type="transmembrane region" description="Helical" evidence="7">
    <location>
        <begin position="98"/>
        <end position="119"/>
    </location>
</feature>
<keyword evidence="6 7" id="KW-0472">Membrane</keyword>
<evidence type="ECO:0000256" key="5">
    <source>
        <dbReference type="ARBA" id="ARBA00022989"/>
    </source>
</evidence>
<name>A0ABW1IVG3_9BACL</name>
<dbReference type="Proteomes" id="UP001596250">
    <property type="component" value="Unassembled WGS sequence"/>
</dbReference>
<dbReference type="EMBL" id="JBHSQV010000186">
    <property type="protein sequence ID" value="MFC5989033.1"/>
    <property type="molecule type" value="Genomic_DNA"/>
</dbReference>
<evidence type="ECO:0000256" key="7">
    <source>
        <dbReference type="RuleBase" id="RU363032"/>
    </source>
</evidence>
<comment type="caution">
    <text evidence="9">The sequence shown here is derived from an EMBL/GenBank/DDBJ whole genome shotgun (WGS) entry which is preliminary data.</text>
</comment>
<evidence type="ECO:0000259" key="8">
    <source>
        <dbReference type="PROSITE" id="PS50928"/>
    </source>
</evidence>
<evidence type="ECO:0000256" key="3">
    <source>
        <dbReference type="ARBA" id="ARBA00022475"/>
    </source>
</evidence>
<keyword evidence="2 7" id="KW-0813">Transport</keyword>
<evidence type="ECO:0000256" key="1">
    <source>
        <dbReference type="ARBA" id="ARBA00004651"/>
    </source>
</evidence>
<evidence type="ECO:0000313" key="9">
    <source>
        <dbReference type="EMBL" id="MFC5989033.1"/>
    </source>
</evidence>
<keyword evidence="5 7" id="KW-1133">Transmembrane helix</keyword>
<protein>
    <submittedName>
        <fullName evidence="9">ABC transporter permease</fullName>
    </submittedName>
</protein>
<dbReference type="InterPro" id="IPR000515">
    <property type="entry name" value="MetI-like"/>
</dbReference>
<accession>A0ABW1IVG3</accession>
<dbReference type="RefSeq" id="WP_379896581.1">
    <property type="nucleotide sequence ID" value="NZ_CBCSCT010000005.1"/>
</dbReference>
<feature type="domain" description="ABC transmembrane type-1" evidence="8">
    <location>
        <begin position="60"/>
        <end position="242"/>
    </location>
</feature>
<keyword evidence="4 7" id="KW-0812">Transmembrane</keyword>
<gene>
    <name evidence="9" type="ORF">ACFPXP_21730</name>
</gene>
<dbReference type="PROSITE" id="PS50928">
    <property type="entry name" value="ABC_TM1"/>
    <property type="match status" value="1"/>
</dbReference>
<feature type="transmembrane region" description="Helical" evidence="7">
    <location>
        <begin position="125"/>
        <end position="145"/>
    </location>
</feature>
<dbReference type="Gene3D" id="1.10.3720.10">
    <property type="entry name" value="MetI-like"/>
    <property type="match status" value="1"/>
</dbReference>
<organism evidence="9 10">
    <name type="scientific">Marinicrinis lubricantis</name>
    <dbReference type="NCBI Taxonomy" id="2086470"/>
    <lineage>
        <taxon>Bacteria</taxon>
        <taxon>Bacillati</taxon>
        <taxon>Bacillota</taxon>
        <taxon>Bacilli</taxon>
        <taxon>Bacillales</taxon>
        <taxon>Paenibacillaceae</taxon>
    </lineage>
</organism>
<feature type="transmembrane region" description="Helical" evidence="7">
    <location>
        <begin position="194"/>
        <end position="211"/>
    </location>
</feature>
<comment type="similarity">
    <text evidence="7">Belongs to the binding-protein-dependent transport system permease family.</text>
</comment>
<proteinExistence type="inferred from homology"/>
<comment type="subcellular location">
    <subcellularLocation>
        <location evidence="1 7">Cell membrane</location>
        <topology evidence="1 7">Multi-pass membrane protein</topology>
    </subcellularLocation>
</comment>
<dbReference type="CDD" id="cd06261">
    <property type="entry name" value="TM_PBP2"/>
    <property type="match status" value="1"/>
</dbReference>
<keyword evidence="10" id="KW-1185">Reference proteome</keyword>
<evidence type="ECO:0000313" key="10">
    <source>
        <dbReference type="Proteomes" id="UP001596250"/>
    </source>
</evidence>
<evidence type="ECO:0000256" key="6">
    <source>
        <dbReference type="ARBA" id="ARBA00023136"/>
    </source>
</evidence>
<reference evidence="10" key="1">
    <citation type="journal article" date="2019" name="Int. J. Syst. Evol. Microbiol.">
        <title>The Global Catalogue of Microorganisms (GCM) 10K type strain sequencing project: providing services to taxonomists for standard genome sequencing and annotation.</title>
        <authorList>
            <consortium name="The Broad Institute Genomics Platform"/>
            <consortium name="The Broad Institute Genome Sequencing Center for Infectious Disease"/>
            <person name="Wu L."/>
            <person name="Ma J."/>
        </authorList>
    </citation>
    <scope>NUCLEOTIDE SEQUENCE [LARGE SCALE GENOMIC DNA]</scope>
    <source>
        <strain evidence="10">CCM 8749</strain>
    </source>
</reference>
<keyword evidence="3" id="KW-1003">Cell membrane</keyword>
<feature type="transmembrane region" description="Helical" evidence="7">
    <location>
        <begin position="223"/>
        <end position="242"/>
    </location>
</feature>
<sequence>MNRKLRKSWNHLWPFLAAAASLLLLLQLGHLNNPIIIPSVVDVFDRLFDELSDGAFWSALGASMYRLGIGYPIACLLGGFMGLLAGLSKKFAMFLRSLIAILQSIPPITWLPFLVIIYGFNDTPIIMIIVIASFFPMALSVMNAAEGVSRTHLEVAKVLGANKGQLLRKVYLPETLPAFITGAQVAFGNAWRSLIAGEMVGSAAVGLGFAISFSGEVADMQGVVMYIIVIGTIATILDHVVLEQLKRKLLKWRYISGGGDQ</sequence>
<feature type="transmembrane region" description="Helical" evidence="7">
    <location>
        <begin position="55"/>
        <end position="86"/>
    </location>
</feature>
<dbReference type="InterPro" id="IPR035906">
    <property type="entry name" value="MetI-like_sf"/>
</dbReference>
<evidence type="ECO:0000256" key="4">
    <source>
        <dbReference type="ARBA" id="ARBA00022692"/>
    </source>
</evidence>
<dbReference type="PANTHER" id="PTHR30151:SF0">
    <property type="entry name" value="ABC TRANSPORTER PERMEASE PROTEIN MJ0413-RELATED"/>
    <property type="match status" value="1"/>
</dbReference>
<dbReference type="SUPFAM" id="SSF161098">
    <property type="entry name" value="MetI-like"/>
    <property type="match status" value="1"/>
</dbReference>
<dbReference type="PANTHER" id="PTHR30151">
    <property type="entry name" value="ALKANE SULFONATE ABC TRANSPORTER-RELATED, MEMBRANE SUBUNIT"/>
    <property type="match status" value="1"/>
</dbReference>